<proteinExistence type="predicted"/>
<dbReference type="GO" id="GO:0006637">
    <property type="term" value="P:acyl-CoA metabolic process"/>
    <property type="evidence" value="ECO:0007669"/>
    <property type="project" value="TreeGrafter"/>
</dbReference>
<dbReference type="Pfam" id="PF08840">
    <property type="entry name" value="BAAT_C"/>
    <property type="match status" value="1"/>
</dbReference>
<dbReference type="SUPFAM" id="SSF53474">
    <property type="entry name" value="alpha/beta-Hydrolases"/>
    <property type="match status" value="1"/>
</dbReference>
<dbReference type="InterPro" id="IPR014940">
    <property type="entry name" value="BAAT_C"/>
</dbReference>
<gene>
    <name evidence="3" type="ORF">FHR33_007630</name>
</gene>
<sequence>MESCLTISDNAEAGVLVLGGSSGRVEAGRCALLSAHGMTAMSIRWFGGPGQPPGICEVPLETFVSALDLLAATGVSRLAVLGLSKGAEAALMLACVEPRVQAVVALSPSSVVWANVGPGPDGVTVPYRSSWTWRGRPVPFAPYPAQWPTEGPPTSFRAFYERGLAAAPPEAAIPLERTRAEVLLVAGGDDLMWPSLAFADALAGRREVRIVSHPSAGHRPLLPGEAPPPPSPSYLYGGSPDADAALGAAAWPRIVDMLNRPSV</sequence>
<dbReference type="AlphaFoldDB" id="A0A7W5VHX1"/>
<dbReference type="GO" id="GO:0006631">
    <property type="term" value="P:fatty acid metabolic process"/>
    <property type="evidence" value="ECO:0007669"/>
    <property type="project" value="TreeGrafter"/>
</dbReference>
<evidence type="ECO:0000259" key="2">
    <source>
        <dbReference type="Pfam" id="PF08840"/>
    </source>
</evidence>
<feature type="region of interest" description="Disordered" evidence="1">
    <location>
        <begin position="215"/>
        <end position="236"/>
    </location>
</feature>
<dbReference type="Proteomes" id="UP000579945">
    <property type="component" value="Unassembled WGS sequence"/>
</dbReference>
<dbReference type="RefSeq" id="WP_183658211.1">
    <property type="nucleotide sequence ID" value="NZ_BAAAXX010000079.1"/>
</dbReference>
<name>A0A7W5VHX1_9ACTN</name>
<protein>
    <recommendedName>
        <fullName evidence="2">BAAT/Acyl-CoA thioester hydrolase C-terminal domain-containing protein</fullName>
    </recommendedName>
</protein>
<evidence type="ECO:0000313" key="4">
    <source>
        <dbReference type="Proteomes" id="UP000579945"/>
    </source>
</evidence>
<evidence type="ECO:0000313" key="3">
    <source>
        <dbReference type="EMBL" id="MBB3731770.1"/>
    </source>
</evidence>
<dbReference type="PANTHER" id="PTHR10824">
    <property type="entry name" value="ACYL-COENZYME A THIOESTERASE-RELATED"/>
    <property type="match status" value="1"/>
</dbReference>
<comment type="caution">
    <text evidence="3">The sequence shown here is derived from an EMBL/GenBank/DDBJ whole genome shotgun (WGS) entry which is preliminary data.</text>
</comment>
<dbReference type="PANTHER" id="PTHR10824:SF4">
    <property type="entry name" value="ACYL-COENZYME A THIOESTERASE 1-LIKE"/>
    <property type="match status" value="1"/>
</dbReference>
<organism evidence="3 4">
    <name type="scientific">Nonomuraea dietziae</name>
    <dbReference type="NCBI Taxonomy" id="65515"/>
    <lineage>
        <taxon>Bacteria</taxon>
        <taxon>Bacillati</taxon>
        <taxon>Actinomycetota</taxon>
        <taxon>Actinomycetes</taxon>
        <taxon>Streptosporangiales</taxon>
        <taxon>Streptosporangiaceae</taxon>
        <taxon>Nonomuraea</taxon>
    </lineage>
</organism>
<dbReference type="GO" id="GO:0047617">
    <property type="term" value="F:fatty acyl-CoA hydrolase activity"/>
    <property type="evidence" value="ECO:0007669"/>
    <property type="project" value="TreeGrafter"/>
</dbReference>
<dbReference type="Gene3D" id="3.40.50.1820">
    <property type="entry name" value="alpha/beta hydrolase"/>
    <property type="match status" value="1"/>
</dbReference>
<dbReference type="EMBL" id="JACIBV010000001">
    <property type="protein sequence ID" value="MBB3731770.1"/>
    <property type="molecule type" value="Genomic_DNA"/>
</dbReference>
<dbReference type="InterPro" id="IPR029058">
    <property type="entry name" value="AB_hydrolase_fold"/>
</dbReference>
<keyword evidence="4" id="KW-1185">Reference proteome</keyword>
<feature type="domain" description="BAAT/Acyl-CoA thioester hydrolase C-terminal" evidence="2">
    <location>
        <begin position="60"/>
        <end position="258"/>
    </location>
</feature>
<dbReference type="GeneID" id="95393843"/>
<reference evidence="3 4" key="1">
    <citation type="submission" date="2020-08" db="EMBL/GenBank/DDBJ databases">
        <title>Sequencing the genomes of 1000 actinobacteria strains.</title>
        <authorList>
            <person name="Klenk H.-P."/>
        </authorList>
    </citation>
    <scope>NUCLEOTIDE SEQUENCE [LARGE SCALE GENOMIC DNA]</scope>
    <source>
        <strain evidence="3 4">DSM 44320</strain>
    </source>
</reference>
<accession>A0A7W5VHX1</accession>
<evidence type="ECO:0000256" key="1">
    <source>
        <dbReference type="SAM" id="MobiDB-lite"/>
    </source>
</evidence>